<proteinExistence type="predicted"/>
<accession>A0A0F8Y6L0</accession>
<name>A0A0F8Y6L0_9ZZZZ</name>
<dbReference type="AlphaFoldDB" id="A0A0F8Y6L0"/>
<feature type="non-terminal residue" evidence="1">
    <location>
        <position position="1"/>
    </location>
</feature>
<dbReference type="EMBL" id="LAZR01058732">
    <property type="protein sequence ID" value="KKK69270.1"/>
    <property type="molecule type" value="Genomic_DNA"/>
</dbReference>
<evidence type="ECO:0000313" key="1">
    <source>
        <dbReference type="EMBL" id="KKK69270.1"/>
    </source>
</evidence>
<sequence length="97" mass="10702">FQAKPFFFRGKQDIPLCRRDDSGSNPLGDAINDIRDLDDILSPFSLRTGVAASIIGGGIEARRVRLDSIGWARYGFGPDWAVRAKLREIASLNPRNG</sequence>
<comment type="caution">
    <text evidence="1">The sequence shown here is derived from an EMBL/GenBank/DDBJ whole genome shotgun (WGS) entry which is preliminary data.</text>
</comment>
<reference evidence="1" key="1">
    <citation type="journal article" date="2015" name="Nature">
        <title>Complex archaea that bridge the gap between prokaryotes and eukaryotes.</title>
        <authorList>
            <person name="Spang A."/>
            <person name="Saw J.H."/>
            <person name="Jorgensen S.L."/>
            <person name="Zaremba-Niedzwiedzka K."/>
            <person name="Martijn J."/>
            <person name="Lind A.E."/>
            <person name="van Eijk R."/>
            <person name="Schleper C."/>
            <person name="Guy L."/>
            <person name="Ettema T.J."/>
        </authorList>
    </citation>
    <scope>NUCLEOTIDE SEQUENCE</scope>
</reference>
<organism evidence="1">
    <name type="scientific">marine sediment metagenome</name>
    <dbReference type="NCBI Taxonomy" id="412755"/>
    <lineage>
        <taxon>unclassified sequences</taxon>
        <taxon>metagenomes</taxon>
        <taxon>ecological metagenomes</taxon>
    </lineage>
</organism>
<protein>
    <submittedName>
        <fullName evidence="1">Uncharacterized protein</fullName>
    </submittedName>
</protein>
<gene>
    <name evidence="1" type="ORF">LCGC14_2935740</name>
</gene>